<keyword evidence="3" id="KW-1185">Reference proteome</keyword>
<feature type="region of interest" description="Disordered" evidence="1">
    <location>
        <begin position="105"/>
        <end position="134"/>
    </location>
</feature>
<evidence type="ECO:0000256" key="1">
    <source>
        <dbReference type="SAM" id="MobiDB-lite"/>
    </source>
</evidence>
<reference evidence="2 3" key="1">
    <citation type="submission" date="2019-02" db="EMBL/GenBank/DDBJ databases">
        <title>Genome sequencing of the rare red list fungi Hericium alpestre (H. flagellum).</title>
        <authorList>
            <person name="Buettner E."/>
            <person name="Kellner H."/>
        </authorList>
    </citation>
    <scope>NUCLEOTIDE SEQUENCE [LARGE SCALE GENOMIC DNA]</scope>
    <source>
        <strain evidence="2 3">DSM 108284</strain>
    </source>
</reference>
<organism evidence="2 3">
    <name type="scientific">Hericium alpestre</name>
    <dbReference type="NCBI Taxonomy" id="135208"/>
    <lineage>
        <taxon>Eukaryota</taxon>
        <taxon>Fungi</taxon>
        <taxon>Dikarya</taxon>
        <taxon>Basidiomycota</taxon>
        <taxon>Agaricomycotina</taxon>
        <taxon>Agaricomycetes</taxon>
        <taxon>Russulales</taxon>
        <taxon>Hericiaceae</taxon>
        <taxon>Hericium</taxon>
    </lineage>
</organism>
<evidence type="ECO:0000313" key="2">
    <source>
        <dbReference type="EMBL" id="TFY73764.1"/>
    </source>
</evidence>
<feature type="non-terminal residue" evidence="2">
    <location>
        <position position="150"/>
    </location>
</feature>
<gene>
    <name evidence="2" type="ORF">EWM64_g10248</name>
</gene>
<proteinExistence type="predicted"/>
<comment type="caution">
    <text evidence="2">The sequence shown here is derived from an EMBL/GenBank/DDBJ whole genome shotgun (WGS) entry which is preliminary data.</text>
</comment>
<sequence length="150" mass="15646">MGKNKHTTKAAWRAAAAATAMLSTASPSPAHSLKMHAPAPDIGELPACAPQQPCKSQMVPAVATRHVQSPAPSLVIEPATPVADAMPAFAVKDTTHMQDRHAPNTCATTREHEPPPVLAPTTNAPHETPHASPSLLMQPSLLTVLSMPPT</sequence>
<accession>A0A4Y9ZH66</accession>
<dbReference type="Proteomes" id="UP000298061">
    <property type="component" value="Unassembled WGS sequence"/>
</dbReference>
<dbReference type="AlphaFoldDB" id="A0A4Y9ZH66"/>
<name>A0A4Y9ZH66_9AGAM</name>
<evidence type="ECO:0000313" key="3">
    <source>
        <dbReference type="Proteomes" id="UP000298061"/>
    </source>
</evidence>
<dbReference type="EMBL" id="SFCI01002569">
    <property type="protein sequence ID" value="TFY73764.1"/>
    <property type="molecule type" value="Genomic_DNA"/>
</dbReference>
<protein>
    <submittedName>
        <fullName evidence="2">Uncharacterized protein</fullName>
    </submittedName>
</protein>